<dbReference type="PANTHER" id="PTHR34985:SF1">
    <property type="entry name" value="SLR0554 PROTEIN"/>
    <property type="match status" value="1"/>
</dbReference>
<evidence type="ECO:0000313" key="3">
    <source>
        <dbReference type="Proteomes" id="UP001527392"/>
    </source>
</evidence>
<protein>
    <submittedName>
        <fullName evidence="2">Virulence protein E</fullName>
    </submittedName>
</protein>
<dbReference type="EMBL" id="JAKHMS010000030">
    <property type="protein sequence ID" value="MCZ3782203.1"/>
    <property type="molecule type" value="Genomic_DNA"/>
</dbReference>
<dbReference type="RefSeq" id="WP_269257443.1">
    <property type="nucleotide sequence ID" value="NZ_JAKHMK010000029.1"/>
</dbReference>
<accession>A0ABT4KBR3</accession>
<sequence length="437" mass="50953">MKRLSEKNDKVVPFDKKNAEKLSKLTSKEENNWGFKVDKYGRPKSNSLVNIEIILERDPILKDTFQFNEFTTEIDVVKSNSKLMFKTGQLVDAYVDQIASYIEDNADYGMLFDNKKIRSAITVVAMRHRYNPVLDYFNETYKNWDHKQRLNHIMGDYLGVEETTVAQLITKLFFVGAVAKAHNPKTKFDFVLDLVGGQGAGKTTFLQKIAPLGYYTDQFSTFDNKDDYAVMRRALIINDDEMTATNNASFEILKKFITLQEFEYRKPYGHQAERFAKNFVMARTTNELYYLKDKTGERRFLPLHVSKARQKHHPVTDLTDDYVKQCWGEAMQLYKDGFSFALTNEQEEELDEHRQNFMYTDELEDKIDEALNNQFKDQDFITNEALSLAVAPGIDLVKNRKIGNQVSNIMVNRFGFRKRRRKINGETKRGYEKGDDK</sequence>
<proteinExistence type="predicted"/>
<dbReference type="PANTHER" id="PTHR34985">
    <property type="entry name" value="SLR0554 PROTEIN"/>
    <property type="match status" value="1"/>
</dbReference>
<organism evidence="2 3">
    <name type="scientific">Limosilactobacillus vaginalis</name>
    <dbReference type="NCBI Taxonomy" id="1633"/>
    <lineage>
        <taxon>Bacteria</taxon>
        <taxon>Bacillati</taxon>
        <taxon>Bacillota</taxon>
        <taxon>Bacilli</taxon>
        <taxon>Lactobacillales</taxon>
        <taxon>Lactobacillaceae</taxon>
        <taxon>Limosilactobacillus</taxon>
    </lineage>
</organism>
<feature type="domain" description="Virulence-associated protein E-like" evidence="1">
    <location>
        <begin position="143"/>
        <end position="358"/>
    </location>
</feature>
<reference evidence="2 3" key="1">
    <citation type="submission" date="2022-01" db="EMBL/GenBank/DDBJ databases">
        <title>VMRC isolate genome collection.</title>
        <authorList>
            <person name="France M."/>
            <person name="Rutt L."/>
            <person name="Humphrys M."/>
            <person name="Ravel J."/>
        </authorList>
    </citation>
    <scope>NUCLEOTIDE SEQUENCE [LARGE SCALE GENOMIC DNA]</scope>
    <source>
        <strain evidence="2 3">C0030B4</strain>
    </source>
</reference>
<evidence type="ECO:0000259" key="1">
    <source>
        <dbReference type="Pfam" id="PF05272"/>
    </source>
</evidence>
<gene>
    <name evidence="2" type="ORF">L2504_08685</name>
</gene>
<dbReference type="Pfam" id="PF05272">
    <property type="entry name" value="VapE-like_dom"/>
    <property type="match status" value="1"/>
</dbReference>
<dbReference type="Proteomes" id="UP001527392">
    <property type="component" value="Unassembled WGS sequence"/>
</dbReference>
<comment type="caution">
    <text evidence="2">The sequence shown here is derived from an EMBL/GenBank/DDBJ whole genome shotgun (WGS) entry which is preliminary data.</text>
</comment>
<evidence type="ECO:0000313" key="2">
    <source>
        <dbReference type="EMBL" id="MCZ3782203.1"/>
    </source>
</evidence>
<keyword evidence="3" id="KW-1185">Reference proteome</keyword>
<dbReference type="InterPro" id="IPR007936">
    <property type="entry name" value="VapE-like_dom"/>
</dbReference>
<name>A0ABT4KBR3_9LACO</name>